<dbReference type="SUPFAM" id="SSF53041">
    <property type="entry name" value="Resolvase-like"/>
    <property type="match status" value="1"/>
</dbReference>
<dbReference type="Pfam" id="PF00239">
    <property type="entry name" value="Resolvase"/>
    <property type="match status" value="1"/>
</dbReference>
<protein>
    <recommendedName>
        <fullName evidence="5">Recombinase family protein</fullName>
    </recommendedName>
</protein>
<dbReference type="CDD" id="cd00338">
    <property type="entry name" value="Ser_Recombinase"/>
    <property type="match status" value="1"/>
</dbReference>
<dbReference type="GO" id="GO:0000150">
    <property type="term" value="F:DNA strand exchange activity"/>
    <property type="evidence" value="ECO:0007669"/>
    <property type="project" value="InterPro"/>
</dbReference>
<dbReference type="Pfam" id="PF07508">
    <property type="entry name" value="Recombinase"/>
    <property type="match status" value="1"/>
</dbReference>
<accession>G0HGQ5</accession>
<dbReference type="PROSITE" id="PS51736">
    <property type="entry name" value="RECOMBINASES_3"/>
    <property type="match status" value="1"/>
</dbReference>
<dbReference type="InterPro" id="IPR025827">
    <property type="entry name" value="Zn_ribbon_recom_dom"/>
</dbReference>
<dbReference type="Gene3D" id="3.40.50.1390">
    <property type="entry name" value="Resolvase, N-terminal catalytic domain"/>
    <property type="match status" value="1"/>
</dbReference>
<dbReference type="HOGENOM" id="CLU_010686_18_18_11"/>
<proteinExistence type="predicted"/>
<dbReference type="RefSeq" id="WP_014010817.1">
    <property type="nucleotide sequence ID" value="NC_015859.1"/>
</dbReference>
<dbReference type="Gene3D" id="3.90.1750.20">
    <property type="entry name" value="Putative Large Serine Recombinase, Chain B, Domain 2"/>
    <property type="match status" value="1"/>
</dbReference>
<dbReference type="STRING" id="858619.CVAR_2317"/>
<dbReference type="Pfam" id="PF13408">
    <property type="entry name" value="Zn_ribbon_recom"/>
    <property type="match status" value="1"/>
</dbReference>
<dbReference type="PROSITE" id="PS51737">
    <property type="entry name" value="RECOMBINASE_DNA_BIND"/>
    <property type="match status" value="1"/>
</dbReference>
<dbReference type="eggNOG" id="COG1961">
    <property type="taxonomic scope" value="Bacteria"/>
</dbReference>
<dbReference type="InterPro" id="IPR036162">
    <property type="entry name" value="Resolvase-like_N_sf"/>
</dbReference>
<dbReference type="InterPro" id="IPR006119">
    <property type="entry name" value="Resolv_N"/>
</dbReference>
<dbReference type="KEGG" id="cva:CVAR_2317"/>
<name>G0HGQ5_CORVD</name>
<dbReference type="InterPro" id="IPR038109">
    <property type="entry name" value="DNA_bind_recomb_sf"/>
</dbReference>
<evidence type="ECO:0000259" key="2">
    <source>
        <dbReference type="PROSITE" id="PS51737"/>
    </source>
</evidence>
<dbReference type="PANTHER" id="PTHR30461:SF23">
    <property type="entry name" value="DNA RECOMBINASE-RELATED"/>
    <property type="match status" value="1"/>
</dbReference>
<evidence type="ECO:0000313" key="4">
    <source>
        <dbReference type="Proteomes" id="UP000006659"/>
    </source>
</evidence>
<dbReference type="AlphaFoldDB" id="G0HGQ5"/>
<gene>
    <name evidence="3" type="ordered locus">CVAR_2317</name>
</gene>
<dbReference type="GO" id="GO:0003677">
    <property type="term" value="F:DNA binding"/>
    <property type="evidence" value="ECO:0007669"/>
    <property type="project" value="InterPro"/>
</dbReference>
<dbReference type="EMBL" id="CP002917">
    <property type="protein sequence ID" value="AEK37662.1"/>
    <property type="molecule type" value="Genomic_DNA"/>
</dbReference>
<evidence type="ECO:0008006" key="5">
    <source>
        <dbReference type="Google" id="ProtNLM"/>
    </source>
</evidence>
<dbReference type="SMART" id="SM00857">
    <property type="entry name" value="Resolvase"/>
    <property type="match status" value="1"/>
</dbReference>
<dbReference type="PANTHER" id="PTHR30461">
    <property type="entry name" value="DNA-INVERTASE FROM LAMBDOID PROPHAGE"/>
    <property type="match status" value="1"/>
</dbReference>
<dbReference type="InterPro" id="IPR050639">
    <property type="entry name" value="SSR_resolvase"/>
</dbReference>
<reference evidence="3 4" key="1">
    <citation type="journal article" date="2011" name="BMC Genomics">
        <title>Complete genome sequence of Corynebacterium variabile DSM 44702 isolated from the surface of smear-ripened cheeses and insights into cheese ripening and flavor generation.</title>
        <authorList>
            <person name="Schroeder J."/>
            <person name="Maus I."/>
            <person name="Trost E."/>
            <person name="Tauch A."/>
        </authorList>
    </citation>
    <scope>NUCLEOTIDE SEQUENCE [LARGE SCALE GENOMIC DNA]</scope>
    <source>
        <strain evidence="4">DSM 44702 / JCM 12073 / NCIMB 30131</strain>
    </source>
</reference>
<dbReference type="Proteomes" id="UP000006659">
    <property type="component" value="Chromosome"/>
</dbReference>
<evidence type="ECO:0000313" key="3">
    <source>
        <dbReference type="EMBL" id="AEK37662.1"/>
    </source>
</evidence>
<evidence type="ECO:0000259" key="1">
    <source>
        <dbReference type="PROSITE" id="PS51736"/>
    </source>
</evidence>
<feature type="domain" description="Recombinase" evidence="2">
    <location>
        <begin position="173"/>
        <end position="288"/>
    </location>
</feature>
<dbReference type="InterPro" id="IPR011109">
    <property type="entry name" value="DNA_bind_recombinase_dom"/>
</dbReference>
<sequence length="500" mass="54930">MASSNTGSSDAPDRPLRACAYARVSLDLKEGAGVDRQLKACRDLARLKGYDLLAEFVDNDRSAYSGKARPEYSRMIAGLKAGKYDRVLCFHTDRLARRTVDTLDLLNLLKSTGAKVEVVTGNGLDPSSSDGELLGTILAAISQAESRHKGERVRAAQEAAARAGKPRRGGNRTFGYEHGMAEFREDEAAWIREAARRVLAGESVRSICQDMDADGVKTTTGGIMRTGVLRATLTNPKIAGYATWNPRRADGRLVKSDRQIVGRGQWEPILDEDTFHAVEAVLRDPARATNHRGNQVRHLLSGIVRCGGCGRVMYINSRKTRDGKGRRYFYFCKGAQGDGSGARRGKGHYSRAREPLDAYVTETLLARLERDDVTELLARSTGAVDAVDDLTRRRDELRQRLASLDEQVAVGRLSVDRYTTVASRVEDQLASLDAELASHVVDTDGVLASLAEAPDVRMWWSDAPLDQRRALVDATMTVTVYAGMTGGRFDPDTVKIEWKV</sequence>
<organism evidence="3 4">
    <name type="scientific">Corynebacterium variabile (strain DSM 44702 / CIP 107183 / JCM 12073 / NCIMB 30131)</name>
    <name type="common">Corynebacterium mooreparkense</name>
    <dbReference type="NCBI Taxonomy" id="858619"/>
    <lineage>
        <taxon>Bacteria</taxon>
        <taxon>Bacillati</taxon>
        <taxon>Actinomycetota</taxon>
        <taxon>Actinomycetes</taxon>
        <taxon>Mycobacteriales</taxon>
        <taxon>Corynebacteriaceae</taxon>
        <taxon>Corynebacterium</taxon>
    </lineage>
</organism>
<feature type="domain" description="Resolvase/invertase-type recombinase catalytic" evidence="1">
    <location>
        <begin position="17"/>
        <end position="164"/>
    </location>
</feature>